<evidence type="ECO:0000313" key="7">
    <source>
        <dbReference type="EMBL" id="WZW00238.1"/>
    </source>
</evidence>
<accession>A0ABZ3BAJ1</accession>
<dbReference type="InterPro" id="IPR008638">
    <property type="entry name" value="FhaB/CdiA-like_TPS"/>
</dbReference>
<dbReference type="SUPFAM" id="SSF51126">
    <property type="entry name" value="Pectin lyase-like"/>
    <property type="match status" value="1"/>
</dbReference>
<comment type="subcellular location">
    <subcellularLocation>
        <location evidence="1">Secreted</location>
    </subcellularLocation>
</comment>
<dbReference type="InterPro" id="IPR012334">
    <property type="entry name" value="Pectin_lyas_fold"/>
</dbReference>
<feature type="signal peptide" evidence="5">
    <location>
        <begin position="1"/>
        <end position="21"/>
    </location>
</feature>
<dbReference type="Pfam" id="PF12545">
    <property type="entry name" value="DUF3739"/>
    <property type="match status" value="1"/>
</dbReference>
<dbReference type="InterPro" id="IPR011050">
    <property type="entry name" value="Pectin_lyase_fold/virulence"/>
</dbReference>
<evidence type="ECO:0000256" key="2">
    <source>
        <dbReference type="ARBA" id="ARBA00022525"/>
    </source>
</evidence>
<organism evidence="7 8">
    <name type="scientific">Kosakonia calanthes</name>
    <dbReference type="NCBI Taxonomy" id="3139408"/>
    <lineage>
        <taxon>Bacteria</taxon>
        <taxon>Pseudomonadati</taxon>
        <taxon>Pseudomonadota</taxon>
        <taxon>Gammaproteobacteria</taxon>
        <taxon>Enterobacterales</taxon>
        <taxon>Enterobacteriaceae</taxon>
        <taxon>Kosakonia</taxon>
    </lineage>
</organism>
<keyword evidence="2" id="KW-0964">Secreted</keyword>
<dbReference type="EMBL" id="CP151800">
    <property type="protein sequence ID" value="WZW00238.1"/>
    <property type="molecule type" value="Genomic_DNA"/>
</dbReference>
<reference evidence="7 8" key="1">
    <citation type="submission" date="2024-04" db="EMBL/GenBank/DDBJ databases">
        <title>Kosakonia calanthae sp. nov., a halophilic bacterium isolated from leaves of Calanthe tiplacata.</title>
        <authorList>
            <person name="Wu P."/>
        </authorList>
    </citation>
    <scope>NUCLEOTIDE SEQUENCE [LARGE SCALE GENOMIC DNA]</scope>
    <source>
        <strain evidence="7 8">BYX6</strain>
    </source>
</reference>
<proteinExistence type="predicted"/>
<feature type="chain" id="PRO_5046764022" evidence="5">
    <location>
        <begin position="22"/>
        <end position="4298"/>
    </location>
</feature>
<keyword evidence="3 5" id="KW-0732">Signal</keyword>
<dbReference type="InterPro" id="IPR050909">
    <property type="entry name" value="Bact_Autotransporter_VF"/>
</dbReference>
<evidence type="ECO:0000256" key="5">
    <source>
        <dbReference type="SAM" id="SignalP"/>
    </source>
</evidence>
<feature type="domain" description="Filamentous haemagglutinin FhaB/tRNA nuclease CdiA-like TPS" evidence="6">
    <location>
        <begin position="117"/>
        <end position="231"/>
    </location>
</feature>
<dbReference type="PANTHER" id="PTHR12338">
    <property type="entry name" value="AUTOTRANSPORTER"/>
    <property type="match status" value="1"/>
</dbReference>
<dbReference type="Pfam" id="PF05860">
    <property type="entry name" value="TPS"/>
    <property type="match status" value="1"/>
</dbReference>
<dbReference type="NCBIfam" id="TIGR01901">
    <property type="entry name" value="adhes_NPXG"/>
    <property type="match status" value="1"/>
</dbReference>
<feature type="region of interest" description="Disordered" evidence="4">
    <location>
        <begin position="855"/>
        <end position="874"/>
    </location>
</feature>
<gene>
    <name evidence="7" type="ORF">AAEY27_10285</name>
</gene>
<evidence type="ECO:0000313" key="8">
    <source>
        <dbReference type="Proteomes" id="UP001466893"/>
    </source>
</evidence>
<evidence type="ECO:0000256" key="1">
    <source>
        <dbReference type="ARBA" id="ARBA00004613"/>
    </source>
</evidence>
<sequence length="4298" mass="441222">MKPLVEAIALALLGFASASHAATPVNSNWFSSARAVNNARSERAGQVAINEGLEAARLRQQAAAKQTLQHSVANLGRTAAAIAAQQAAQNAARANANQTASSVPDGLGQGGLWDRDANGNLLTWTGANRAVQTQNKGKTTVAIKQTRDKAILNWDSFNVGRNTTVDFQQNSSDALLNRVVGADTRPSQILGAVKGDGTVMVVNQNGVIFSGSSQINVRNLVVAAAKISDDQFTRNGLYVDTNGSQPTFTDALGDIVIQPGAQITTLQPASSTVGGGYVMLLGANVNNGGQITTQNGQAALAAGDSFYIRKGVGTESNVDSTTAGNEISTLRTANSQAGRVENNGLITATTGDITLTGHDVVQNGVAIATTSTRQRGTVHLSTRASDNSGSVTLTGNGVTAVLVDGSNTTAYDSQRDTALEKLNGNNSNLLARGNFDNLSTLVDRRDLSRIEIVSGNTVDFGDDSLTLATGGEIAVTGAKRTLIDNRATLDVAGAIGVKVAMESNNLAVNIQGNEQRDSASNRDSGKLNNTDVWVDKRTLVFVPAGTNGYSTDRWYTAGGLLEVSGYLATSGHAAGEWLAQGGTITVSGGDVVTRAGSDINLSGGTLDVQSGYLRQSWLKGSDGRLYELSRAPGDLLYDGLYQGYQVTSARWGQTNTYYNPLIGASQRYQPGYTVGRDAGKLVVSTTSAVLEGNIISDVYQGDDQTEAARAGVDGYNQSHYAVARKGQLIVGQYTPIYDAAAGMLRYALSAMMNNVTLKANANGVAQDVQLQDDVPADRLGVLQLDTDLLNDARLGALHIAARETLAVKDALNVDAGGDIVLYAPVVEVAADLTAKGGSIHLGNVLKQIYANPGDDPLRDTEITPPDGLTGGVRVGEGVTLDASGMIGDLRERGAQRDSEMAWIDGGTISIRSTGSVTLAKNSLLDVTSGAIVNSDGSVSGGKGGNVKLGSGLIVARSGNSNAVLTLDGTIRGYGVRGGGTLEIESASSASIGGQWQDGLLKPGETVPFGLVLLDDYQVKAGERLPADYHYLSTVARPGEEVAAKPSLVGITLASEWTLPYAVRGNSYIIFYRLPGGTSDQQLQVNPAGTANGAVYKLPAGATITTFVRPNNFPLDYIVPANVFPDGIPTEATPRTAVAGSVLASDALFKAGTVIEAGMSVARPVAVANTTHLDTALFQSGFANYDVRAHHGLLVSDDVTLAVTQPVLYADAKILQAGGSAEQALQWQLPELWQADNNARSVTQRGGTSLTLSAGVKDGLTSGITVVADTGDKGTLTIAEGARLLVDPGSSISLNSRGNLNVDGLLQARGGNITLLGPQTAGAKSIKEGGGLGDPTASQRAITIGEHAVLDASAISWSTRDASGHPFGVVTDGGNIVVGGTLLESLATRALASDAFVVIRKGALLDASGTAAVLDVDGRGSQRVASNGGAISIASNNGLLLDGTLRALAGGANAAGGSLTVALEAPNYSSSNSVNKAVLALRELRLVQQVQASPGNLIYGDGQLAASQVSDGGFSALTVYSNGAISVDGDVDLTLGRELRLYAGALTLAQGADPASKVSLTAPYLLLGGVSDNIAIADGFQRPAFSGGVSSLPSQAVLSASADLIDIKGMVGLGLNATRNGINAERAGFAQLILNSRGDLRFVNAQAISGTSQGVVSELRSPGDITLRATQIYPASGVSARVMAGMQADGTFAPDSWLTLARSQAGTPAQPYSVFGSLRLGAANIAQNGVLRAPLGSIVLGGGVAGGEQGTRSVTLGSGSLTSVSANGLVLPWGGTSDGVTWYYQGEKVALTGIGNGPTLTLAATHVAVNDGAVLDLSGGGDLLGAGFVSGRGGSTDARFYPLVQVSSNGFTLPALGSNPVYAIIPGYDSAYAPADNTGAVSPLAGQQITLANGDIPGLAVGTYTLLPSNYALLPGAFRVELNGGATGLSGSKTVALRNGSWASSGRLTVANTAIADSLTRQFIITPAAVLRKYAQYNETPYADFVQAQAERAGGVRAVLPADAKTLSLLSSGNDNTFRFKGLADFTPAKGGYGGTASLMIGDDNAVGSIEILARGATRSRDFDGIAVYADDLNAIGASRLTIGGTLVSNYQSSNGQNLSRYLQVIGREKSVVLREGAVLAAPEVFLFAVGKTGGITLETGSGINTIGQGDVAYDSTDGFVYQPLDSAVVAASNGWLDMLAPQADPNPAPADKGAGPVNIGACGITCRGITRLYSSGTLLAATLADFDLGEAVRYGTRNLVLGVGTVNAGSSADLNAVAARGALTRGLVLNQTVLDRLLQGDTAYGAPALERLVLTAGESFNFFGNVSLNTLDAATGKSKLANLVLSTPAIYGYGDARDVATITTGKLTWAGLKGDAPAPVKGGRGTGEGSLRVNAQVVEFGYDENAQPNAIDNFGRTIRGFSDITFAASDRITANQHGSLQVFGNVTLRAPLVTGEGGSVNSITASGALRVVAPLSGGGDASKVSLAKNEETGAELNLTGNTVLLDTTVALPSGKLTASATGDVTLADGAWLDLAGRALKFYDATSYSWGGDVALTSKAGNIVQSAGSTIDLSAQNNNAGTLSAVALADTAGRVDLRGTLLGSSNGHYNAGGTRVPYREGVAIIRAQTLGDGGVLSEPFAALNNRLNAGGFFGERSFQLKHGDLRIGDDVRAHNVAISLDGGHLNVVGTIDASGEQVGAIRLAAANGLTLSGNARLDAHGTVLRVDSYGEIIDSPNRAVVELDSGHGTLTLANGARIDLRHGTASTTGDGQARGTLDLYAPRIDGAGQANTTDSATFGDIAIDARGAIAVLGAKSIAVYGRQIYRDAPSGNGQTADGHPWQEITQTWLDGKNADANRFINAALANNTLLNSRLAGLNNSRYADVFHLRPAIEVVSATANGDLIVSGDLDLSGYRYASLNPHTAKTGVAGSGDVGQLTLRAGGNLSIFGSVTDGFAKPSTTPDDEGWLLTPGVQAFASDVVVPVAGVTLDAGTKYPVGKTLNYAITAGNVTLPVGTTLPVAVTLDSPLTLPAGTVLASNVLAADGQVLLAAGTVVGADGLALPAGAQLLAGAHLPVAVTLSQLTWPKGVALPVAMVQVGSLTLPVGALIASGTDVVLPDDALFVDLRPKNAQGEYIARSNWAVADMLPAGSQSWNIRVVGGSDLQAADSRLTREDAGDVQLADTHYISQKQWKNEGGPVWYWADNNSWGFEGGTPFNFDDVGFDVCGFTPSECVKVTWVWADGNFYGGAPGKPVNFDDWGDYNVCELEPGQCVNVSTPGENVLVGITPTSPIFSVLRTGTGDLDVIAGGNVAMRSAWGVYTAGTQSKNLDVRWNRARGKVAEDGTVLGNGAGDAAPDYEALVSGDNSLYQAWYPQQGGNLTIVAGGDLTGDAWSAGSLLPTASASVGNWLWRQGSGNTAGVDNVPTAWWINFGTYTWQPQTGSEMPMVSGFTGFGTLGGGNLSVRVGGDAGVLTTPAVSGDYRQLARSQGLVLAIGSTGRVGRDGSIAFTGGGDLDVRIGGGWNSHAQARVTTDNGTLFQMHDLYGSLVNLRGDIAMTSSQIGTHQLFYGINGRAAQQDNHEVRPSTPWTSSASNASGGLTLVLGDSTAAIGSRGDLVLGATLDAGLLDMANYSAYRGTAGSGENGQSWFSLWTDNTALNLQAAGGNLAFDTRPSDNLIATTVNNDFVKNGGWYLLPGNVSAVADSGSIYYGSSAAYTSQSNYSNSGGLLLAPLGSGNISLLAGESLYGGGFAISRSGAETSSIATVFHPAFYAPLADGTAVTNLSDTSPIADAGVYPLFAFGLNTVGSTAGIREAAQAPSRFYALNGDIVGLRTGSVVSFQNAGVRANQVDYVAAGPVRVRAGRDIVYTGTRGDETLPPLFDFANDISSATVSGNLIVHTQANDVSLFEAGRDILFANIDIAGPGTLEVSAGRNIIQNDVANLTSIGPVVSGDHRPGASIVVQAGMGSVGAQYDALLARYLDIANRAESGVPLADQPGKVVKTYDQELIKWLAQRYGFSGDANAALRFFANLAPEQQRIFARQIYFAELLASGREYNDPDGPRSGSYLRGRNAIAVLFPQRYSGELLMYGASGIHTNLGGDIQILTPGGGQTYGVEGEAPPATAGLITRGSGNIALFSNDSILLGQSRIMTTFGGNIQAWSAQGDINAGRGSKTTVVYTPPRRVYDNAGNVTISPDVPSTGAGIATLNPIAEVPPGDVDLIAPQGTIDAGEAGIRVSGSVNIAALHVINAANIQVQGDSAGIPVMATVNVGALSSASAAASTASQAAQAVVRQQQNADRQGQRSSVVVQILGFGDQPL</sequence>
<evidence type="ECO:0000256" key="4">
    <source>
        <dbReference type="SAM" id="MobiDB-lite"/>
    </source>
</evidence>
<dbReference type="Gene3D" id="2.160.20.10">
    <property type="entry name" value="Single-stranded right-handed beta-helix, Pectin lyase-like"/>
    <property type="match status" value="2"/>
</dbReference>
<dbReference type="Proteomes" id="UP001466893">
    <property type="component" value="Chromosome"/>
</dbReference>
<name>A0ABZ3BAJ1_9ENTR</name>
<dbReference type="InterPro" id="IPR021026">
    <property type="entry name" value="Filamn_hemagglutn_DUF3739"/>
</dbReference>
<protein>
    <submittedName>
        <fullName evidence="7">Filamentous hemagglutinin family protein</fullName>
    </submittedName>
</protein>
<dbReference type="PANTHER" id="PTHR12338:SF8">
    <property type="entry name" value="HEME_HEMOPEXIN-BINDING PROTEIN"/>
    <property type="match status" value="1"/>
</dbReference>
<evidence type="ECO:0000259" key="6">
    <source>
        <dbReference type="SMART" id="SM00912"/>
    </source>
</evidence>
<dbReference type="SMART" id="SM00912">
    <property type="entry name" value="Haemagg_act"/>
    <property type="match status" value="1"/>
</dbReference>
<dbReference type="RefSeq" id="WP_342325152.1">
    <property type="nucleotide sequence ID" value="NZ_CP151800.1"/>
</dbReference>
<keyword evidence="8" id="KW-1185">Reference proteome</keyword>
<evidence type="ECO:0000256" key="3">
    <source>
        <dbReference type="ARBA" id="ARBA00022729"/>
    </source>
</evidence>